<dbReference type="EMBL" id="JAAXZB010000001">
    <property type="protein sequence ID" value="NKW09976.1"/>
    <property type="molecule type" value="Genomic_DNA"/>
</dbReference>
<evidence type="ECO:0000313" key="2">
    <source>
        <dbReference type="Proteomes" id="UP000558475"/>
    </source>
</evidence>
<sequence length="71" mass="8301">MQEHSFCDNCLRPTKVACLDGKPTLTRWLRIIRFFRGQAFMLRYAADRGYDFDRLECGDCYGPGYLIAEEV</sequence>
<gene>
    <name evidence="1" type="ORF">HGG76_11745</name>
</gene>
<name>A0A7X6JCE3_9HYPH</name>
<accession>A0A7X6JCE3</accession>
<dbReference type="AlphaFoldDB" id="A0A7X6JCE3"/>
<organism evidence="1 2">
    <name type="scientific">Brucella tritici</name>
    <dbReference type="NCBI Taxonomy" id="94626"/>
    <lineage>
        <taxon>Bacteria</taxon>
        <taxon>Pseudomonadati</taxon>
        <taxon>Pseudomonadota</taxon>
        <taxon>Alphaproteobacteria</taxon>
        <taxon>Hyphomicrobiales</taxon>
        <taxon>Brucellaceae</taxon>
        <taxon>Brucella/Ochrobactrum group</taxon>
        <taxon>Brucella</taxon>
    </lineage>
</organism>
<proteinExistence type="predicted"/>
<evidence type="ECO:0000313" key="1">
    <source>
        <dbReference type="EMBL" id="NKW09976.1"/>
    </source>
</evidence>
<dbReference type="Proteomes" id="UP000558475">
    <property type="component" value="Unassembled WGS sequence"/>
</dbReference>
<protein>
    <submittedName>
        <fullName evidence="1">Uncharacterized protein</fullName>
    </submittedName>
</protein>
<comment type="caution">
    <text evidence="1">The sequence shown here is derived from an EMBL/GenBank/DDBJ whole genome shotgun (WGS) entry which is preliminary data.</text>
</comment>
<reference evidence="1 2" key="1">
    <citation type="submission" date="2020-04" db="EMBL/GenBank/DDBJ databases">
        <title>Whole genome sequencing of clinical and environmental type strains of Ochrobactrum.</title>
        <authorList>
            <person name="Dharne M."/>
        </authorList>
    </citation>
    <scope>NUCLEOTIDE SEQUENCE [LARGE SCALE GENOMIC DNA]</scope>
    <source>
        <strain evidence="1 2">DSM 13340</strain>
    </source>
</reference>